<gene>
    <name evidence="10" type="primary">LOC103713257</name>
</gene>
<feature type="compositionally biased region" description="Low complexity" evidence="7">
    <location>
        <begin position="16"/>
        <end position="31"/>
    </location>
</feature>
<keyword evidence="4 8" id="KW-1133">Transmembrane helix</keyword>
<reference evidence="10" key="2">
    <citation type="submission" date="2025-08" db="UniProtKB">
        <authorList>
            <consortium name="RefSeq"/>
        </authorList>
    </citation>
    <scope>IDENTIFICATION</scope>
    <source>
        <tissue evidence="10">Young leaves</tissue>
    </source>
</reference>
<feature type="transmembrane region" description="Helical" evidence="8">
    <location>
        <begin position="315"/>
        <end position="335"/>
    </location>
</feature>
<feature type="region of interest" description="Disordered" evidence="7">
    <location>
        <begin position="349"/>
        <end position="368"/>
    </location>
</feature>
<dbReference type="CDD" id="cd23995">
    <property type="entry name" value="Seipin_BSCL2_like"/>
    <property type="match status" value="1"/>
</dbReference>
<dbReference type="GO" id="GO:0006629">
    <property type="term" value="P:lipid metabolic process"/>
    <property type="evidence" value="ECO:0007669"/>
    <property type="project" value="UniProtKB-KW"/>
</dbReference>
<evidence type="ECO:0000256" key="5">
    <source>
        <dbReference type="ARBA" id="ARBA00023098"/>
    </source>
</evidence>
<dbReference type="PANTHER" id="PTHR21212">
    <property type="entry name" value="BERNARDINELLI-SEIP CONGENITAL LIPODYSTROPHY 2 HOMOLOG BSCL2 PROTEIN"/>
    <property type="match status" value="1"/>
</dbReference>
<evidence type="ECO:0000256" key="2">
    <source>
        <dbReference type="ARBA" id="ARBA00022692"/>
    </source>
</evidence>
<accession>A0A8B9AVW3</accession>
<dbReference type="GO" id="GO:0005789">
    <property type="term" value="C:endoplasmic reticulum membrane"/>
    <property type="evidence" value="ECO:0007669"/>
    <property type="project" value="UniProtKB-SubCell"/>
</dbReference>
<keyword evidence="3" id="KW-0256">Endoplasmic reticulum</keyword>
<evidence type="ECO:0000313" key="10">
    <source>
        <dbReference type="RefSeq" id="XP_038987524.1"/>
    </source>
</evidence>
<reference evidence="9" key="1">
    <citation type="journal article" date="2019" name="Nat. Commun.">
        <title>Genome-wide association mapping of date palm fruit traits.</title>
        <authorList>
            <person name="Hazzouri K.M."/>
            <person name="Gros-Balthazard M."/>
            <person name="Flowers J.M."/>
            <person name="Copetti D."/>
            <person name="Lemansour A."/>
            <person name="Lebrun M."/>
            <person name="Masmoudi K."/>
            <person name="Ferrand S."/>
            <person name="Dhar M.I."/>
            <person name="Fresquez Z.A."/>
            <person name="Rosas U."/>
            <person name="Zhang J."/>
            <person name="Talag J."/>
            <person name="Lee S."/>
            <person name="Kudrna D."/>
            <person name="Powell R.F."/>
            <person name="Leitch I.J."/>
            <person name="Krueger R.R."/>
            <person name="Wing R.A."/>
            <person name="Amiri K.M.A."/>
            <person name="Purugganan M.D."/>
        </authorList>
    </citation>
    <scope>NUCLEOTIDE SEQUENCE [LARGE SCALE GENOMIC DNA]</scope>
    <source>
        <strain evidence="9">cv. Khalas</strain>
    </source>
</reference>
<dbReference type="GO" id="GO:0140042">
    <property type="term" value="P:lipid droplet formation"/>
    <property type="evidence" value="ECO:0007669"/>
    <property type="project" value="UniProtKB-ARBA"/>
</dbReference>
<keyword evidence="6 8" id="KW-0472">Membrane</keyword>
<feature type="compositionally biased region" description="Basic residues" evidence="7">
    <location>
        <begin position="1"/>
        <end position="14"/>
    </location>
</feature>
<evidence type="ECO:0000256" key="4">
    <source>
        <dbReference type="ARBA" id="ARBA00022989"/>
    </source>
</evidence>
<evidence type="ECO:0000256" key="8">
    <source>
        <dbReference type="SAM" id="Phobius"/>
    </source>
</evidence>
<dbReference type="InterPro" id="IPR009617">
    <property type="entry name" value="Seipin"/>
</dbReference>
<protein>
    <submittedName>
        <fullName evidence="10">Seipin-1</fullName>
    </submittedName>
</protein>
<evidence type="ECO:0000313" key="9">
    <source>
        <dbReference type="Proteomes" id="UP000228380"/>
    </source>
</evidence>
<dbReference type="KEGG" id="pda:103713257"/>
<keyword evidence="2 8" id="KW-0812">Transmembrane</keyword>
<evidence type="ECO:0000256" key="1">
    <source>
        <dbReference type="ARBA" id="ARBA00004477"/>
    </source>
</evidence>
<evidence type="ECO:0000256" key="7">
    <source>
        <dbReference type="SAM" id="MobiDB-lite"/>
    </source>
</evidence>
<evidence type="ECO:0000256" key="6">
    <source>
        <dbReference type="ARBA" id="ARBA00023136"/>
    </source>
</evidence>
<feature type="transmembrane region" description="Helical" evidence="8">
    <location>
        <begin position="110"/>
        <end position="143"/>
    </location>
</feature>
<organism evidence="9 10">
    <name type="scientific">Phoenix dactylifera</name>
    <name type="common">Date palm</name>
    <dbReference type="NCBI Taxonomy" id="42345"/>
    <lineage>
        <taxon>Eukaryota</taxon>
        <taxon>Viridiplantae</taxon>
        <taxon>Streptophyta</taxon>
        <taxon>Embryophyta</taxon>
        <taxon>Tracheophyta</taxon>
        <taxon>Spermatophyta</taxon>
        <taxon>Magnoliopsida</taxon>
        <taxon>Liliopsida</taxon>
        <taxon>Arecaceae</taxon>
        <taxon>Coryphoideae</taxon>
        <taxon>Phoeniceae</taxon>
        <taxon>Phoenix</taxon>
    </lineage>
</organism>
<dbReference type="Proteomes" id="UP000228380">
    <property type="component" value="Chromosome 11"/>
</dbReference>
<keyword evidence="5" id="KW-0443">Lipid metabolism</keyword>
<dbReference type="Pfam" id="PF06775">
    <property type="entry name" value="Seipin"/>
    <property type="match status" value="1"/>
</dbReference>
<proteinExistence type="predicted"/>
<sequence length="431" mass="47416">MDPETHHRKRHRPHVASIPTTAASIPTTAASSPPPPGNRADEKKREPDDGDLLLVLSEPAGWLVRAAAAQAELIFSALLSLAAPIIALHEDSKAAPIRAARSGAALLRRLAAGLLGAARAAVVLVAVAFAAILLGVGLVRLWVGEPVSVRQPLHFDYTEAHPSAVAALGGAERRGRPVPAGHTARASLVLIMPESDYNRWIGVFQVTAEAIAPNGDTITTSSQPCMLRFRSLPVRLMRTCLMGIPLLMGICTESQKVTMEVLRYKETGRRTEAIRVRLKPRAGTTDLPQLYAAEIFMTSQLPWGKELVYNWKWSFYVWTSLYMYIMLLILCYCWFKPFSLTRHESFAADRPSEGEEDMMDTYKKDGEISDDMPKILKRWRERRSKRKAPLREMQLPELIEGSASSNVGGTGEVIEDCGDFEASESSECVGG</sequence>
<name>A0A8B9AVW3_PHODC</name>
<dbReference type="AlphaFoldDB" id="A0A8B9AVW3"/>
<comment type="subcellular location">
    <subcellularLocation>
        <location evidence="1">Endoplasmic reticulum membrane</location>
        <topology evidence="1">Multi-pass membrane protein</topology>
    </subcellularLocation>
</comment>
<dbReference type="PANTHER" id="PTHR21212:SF5">
    <property type="entry name" value="SEIPIN-1"/>
    <property type="match status" value="1"/>
</dbReference>
<dbReference type="GeneID" id="103713257"/>
<feature type="region of interest" description="Disordered" evidence="7">
    <location>
        <begin position="1"/>
        <end position="47"/>
    </location>
</feature>
<keyword evidence="9" id="KW-1185">Reference proteome</keyword>
<dbReference type="RefSeq" id="XP_038987524.1">
    <property type="nucleotide sequence ID" value="XM_039131596.1"/>
</dbReference>
<evidence type="ECO:0000256" key="3">
    <source>
        <dbReference type="ARBA" id="ARBA00022824"/>
    </source>
</evidence>
<dbReference type="OrthoDB" id="3990054at2759"/>